<dbReference type="GO" id="GO:0055085">
    <property type="term" value="P:transmembrane transport"/>
    <property type="evidence" value="ECO:0007669"/>
    <property type="project" value="TreeGrafter"/>
</dbReference>
<gene>
    <name evidence="7" type="ORF">cpu_19790</name>
</gene>
<comment type="caution">
    <text evidence="7">The sequence shown here is derived from an EMBL/GenBank/DDBJ whole genome shotgun (WGS) entry which is preliminary data.</text>
</comment>
<dbReference type="Pfam" id="PF01594">
    <property type="entry name" value="AI-2E_transport"/>
    <property type="match status" value="1"/>
</dbReference>
<evidence type="ECO:0000313" key="8">
    <source>
        <dbReference type="Proteomes" id="UP000187485"/>
    </source>
</evidence>
<proteinExistence type="inferred from homology"/>
<dbReference type="NCBIfam" id="TIGR02872">
    <property type="entry name" value="spore_ytvI"/>
    <property type="match status" value="1"/>
</dbReference>
<comment type="similarity">
    <text evidence="2">Belongs to the autoinducer-2 exporter (AI-2E) (TC 2.A.86) family.</text>
</comment>
<feature type="transmembrane region" description="Helical" evidence="6">
    <location>
        <begin position="7"/>
        <end position="25"/>
    </location>
</feature>
<keyword evidence="4 6" id="KW-1133">Transmembrane helix</keyword>
<evidence type="ECO:0000256" key="2">
    <source>
        <dbReference type="ARBA" id="ARBA00009773"/>
    </source>
</evidence>
<evidence type="ECO:0000256" key="6">
    <source>
        <dbReference type="SAM" id="Phobius"/>
    </source>
</evidence>
<feature type="transmembrane region" description="Helical" evidence="6">
    <location>
        <begin position="31"/>
        <end position="49"/>
    </location>
</feature>
<evidence type="ECO:0000256" key="4">
    <source>
        <dbReference type="ARBA" id="ARBA00022989"/>
    </source>
</evidence>
<comment type="subcellular location">
    <subcellularLocation>
        <location evidence="1">Membrane</location>
        <topology evidence="1">Multi-pass membrane protein</topology>
    </subcellularLocation>
</comment>
<feature type="transmembrane region" description="Helical" evidence="6">
    <location>
        <begin position="315"/>
        <end position="341"/>
    </location>
</feature>
<dbReference type="PANTHER" id="PTHR21716">
    <property type="entry name" value="TRANSMEMBRANE PROTEIN"/>
    <property type="match status" value="1"/>
</dbReference>
<dbReference type="OrthoDB" id="9774361at2"/>
<feature type="transmembrane region" description="Helical" evidence="6">
    <location>
        <begin position="148"/>
        <end position="176"/>
    </location>
</feature>
<reference evidence="8" key="1">
    <citation type="submission" date="2016-12" db="EMBL/GenBank/DDBJ databases">
        <title>Draft Genome Sequences od Carboxydothermus pertinax and islandicus, Hydrogenogenic Carboxydotrophic Bacteria.</title>
        <authorList>
            <person name="Fukuyama Y."/>
            <person name="Ohmae K."/>
            <person name="Yoneda Y."/>
            <person name="Yoshida T."/>
            <person name="Sako Y."/>
        </authorList>
    </citation>
    <scope>NUCLEOTIDE SEQUENCE [LARGE SCALE GENOMIC DNA]</scope>
    <source>
        <strain evidence="8">Ug1</strain>
    </source>
</reference>
<dbReference type="RefSeq" id="WP_075859884.1">
    <property type="nucleotide sequence ID" value="NZ_BDJK01000055.1"/>
</dbReference>
<dbReference type="Proteomes" id="UP000187485">
    <property type="component" value="Unassembled WGS sequence"/>
</dbReference>
<dbReference type="PANTHER" id="PTHR21716:SF68">
    <property type="entry name" value="TRANSPORT PROTEIN YTVI-RELATED"/>
    <property type="match status" value="1"/>
</dbReference>
<dbReference type="STRING" id="870242.cpu_19790"/>
<feature type="transmembrane region" description="Helical" evidence="6">
    <location>
        <begin position="241"/>
        <end position="263"/>
    </location>
</feature>
<dbReference type="GO" id="GO:0016020">
    <property type="term" value="C:membrane"/>
    <property type="evidence" value="ECO:0007669"/>
    <property type="project" value="UniProtKB-SubCell"/>
</dbReference>
<dbReference type="InterPro" id="IPR014227">
    <property type="entry name" value="YtvI-like"/>
</dbReference>
<keyword evidence="3 6" id="KW-0812">Transmembrane</keyword>
<feature type="transmembrane region" description="Helical" evidence="6">
    <location>
        <begin position="61"/>
        <end position="84"/>
    </location>
</feature>
<name>A0A1L8CX75_9THEO</name>
<evidence type="ECO:0000256" key="1">
    <source>
        <dbReference type="ARBA" id="ARBA00004141"/>
    </source>
</evidence>
<dbReference type="AlphaFoldDB" id="A0A1L8CX75"/>
<evidence type="ECO:0000256" key="5">
    <source>
        <dbReference type="ARBA" id="ARBA00023136"/>
    </source>
</evidence>
<evidence type="ECO:0000256" key="3">
    <source>
        <dbReference type="ARBA" id="ARBA00022692"/>
    </source>
</evidence>
<feature type="transmembrane region" description="Helical" evidence="6">
    <location>
        <begin position="275"/>
        <end position="295"/>
    </location>
</feature>
<protein>
    <submittedName>
        <fullName evidence="7">Sporulation integral membrane protein YtvI</fullName>
    </submittedName>
</protein>
<evidence type="ECO:0000313" key="7">
    <source>
        <dbReference type="EMBL" id="GAV23469.1"/>
    </source>
</evidence>
<organism evidence="7 8">
    <name type="scientific">Carboxydothermus pertinax</name>
    <dbReference type="NCBI Taxonomy" id="870242"/>
    <lineage>
        <taxon>Bacteria</taxon>
        <taxon>Bacillati</taxon>
        <taxon>Bacillota</taxon>
        <taxon>Clostridia</taxon>
        <taxon>Thermoanaerobacterales</taxon>
        <taxon>Thermoanaerobacteraceae</taxon>
        <taxon>Carboxydothermus</taxon>
    </lineage>
</organism>
<feature type="transmembrane region" description="Helical" evidence="6">
    <location>
        <begin position="218"/>
        <end position="235"/>
    </location>
</feature>
<sequence length="350" mass="38653">MDKWKRYGFYFLGAVAGALGFWLLYKISIIYLMPFIIGLIVALLLEPMVGYLEKRFSVSRALGAIISLVVLLFLLLTVISSFVVKLVTELYRLADMLPGLLISLKNQVNYMIAGGNRFLGKLPPTLADSIKGNADKFLNQMVETGKNFFTSIFVGLAQVPEFIIILLIALIAAYFFSKDLPQYRRVIFNLMPEGYRKKSEYVFQEALAAALRFIKAQAILIGLSTILTILGLYIIGVSYPITLGLIIGFLDLVPVVGPSLIIFPWAGILLIQGKYLMAVEILILYFAISAFRKVVEAKVVAENLGLDPLATLISMYVGLKLMGVLGIAAGPIVLLIIKALIDAEIINFKK</sequence>
<dbReference type="InterPro" id="IPR002549">
    <property type="entry name" value="AI-2E-like"/>
</dbReference>
<accession>A0A1L8CX75</accession>
<keyword evidence="8" id="KW-1185">Reference proteome</keyword>
<keyword evidence="5 6" id="KW-0472">Membrane</keyword>
<dbReference type="EMBL" id="BDJK01000055">
    <property type="protein sequence ID" value="GAV23469.1"/>
    <property type="molecule type" value="Genomic_DNA"/>
</dbReference>